<organism evidence="2 3">
    <name type="scientific">Amnibacterium flavum</name>
    <dbReference type="NCBI Taxonomy" id="2173173"/>
    <lineage>
        <taxon>Bacteria</taxon>
        <taxon>Bacillati</taxon>
        <taxon>Actinomycetota</taxon>
        <taxon>Actinomycetes</taxon>
        <taxon>Micrococcales</taxon>
        <taxon>Microbacteriaceae</taxon>
        <taxon>Amnibacterium</taxon>
    </lineage>
</organism>
<dbReference type="Pfam" id="PF03551">
    <property type="entry name" value="PadR"/>
    <property type="match status" value="1"/>
</dbReference>
<dbReference type="EMBL" id="QEOP01000004">
    <property type="protein sequence ID" value="PVZ93438.1"/>
    <property type="molecule type" value="Genomic_DNA"/>
</dbReference>
<dbReference type="Proteomes" id="UP000244893">
    <property type="component" value="Unassembled WGS sequence"/>
</dbReference>
<dbReference type="AlphaFoldDB" id="A0A2V1HLL2"/>
<dbReference type="InterPro" id="IPR005149">
    <property type="entry name" value="Tscrpt_reg_PadR_N"/>
</dbReference>
<reference evidence="2 3" key="1">
    <citation type="submission" date="2018-05" db="EMBL/GenBank/DDBJ databases">
        <title>Amnibacterium sp. M8JJ-5, whole genome shotgun sequence.</title>
        <authorList>
            <person name="Tuo L."/>
        </authorList>
    </citation>
    <scope>NUCLEOTIDE SEQUENCE [LARGE SCALE GENOMIC DNA]</scope>
    <source>
        <strain evidence="2 3">M8JJ-5</strain>
    </source>
</reference>
<dbReference type="InterPro" id="IPR036388">
    <property type="entry name" value="WH-like_DNA-bd_sf"/>
</dbReference>
<dbReference type="OrthoDB" id="122286at2"/>
<evidence type="ECO:0000313" key="3">
    <source>
        <dbReference type="Proteomes" id="UP000244893"/>
    </source>
</evidence>
<evidence type="ECO:0000313" key="2">
    <source>
        <dbReference type="EMBL" id="PVZ93438.1"/>
    </source>
</evidence>
<gene>
    <name evidence="2" type="ORF">DDQ50_15850</name>
</gene>
<dbReference type="InterPro" id="IPR036390">
    <property type="entry name" value="WH_DNA-bd_sf"/>
</dbReference>
<accession>A0A2V1HLL2</accession>
<dbReference type="SUPFAM" id="SSF46785">
    <property type="entry name" value="Winged helix' DNA-binding domain"/>
    <property type="match status" value="1"/>
</dbReference>
<comment type="caution">
    <text evidence="2">The sequence shown here is derived from an EMBL/GenBank/DDBJ whole genome shotgun (WGS) entry which is preliminary data.</text>
</comment>
<sequence length="102" mass="11438">MSGVERVTEPTVLVLRVLMAETEPIWGLAVVKQTGKPTGTVYPILTRLEQSGWLHAEWEAEGVRPGPRRRLYRLTPEGQREAERVVAIYDAKMAARAESARP</sequence>
<dbReference type="Gene3D" id="1.10.10.10">
    <property type="entry name" value="Winged helix-like DNA-binding domain superfamily/Winged helix DNA-binding domain"/>
    <property type="match status" value="1"/>
</dbReference>
<dbReference type="RefSeq" id="WP_116757766.1">
    <property type="nucleotide sequence ID" value="NZ_JBHUEX010000001.1"/>
</dbReference>
<proteinExistence type="predicted"/>
<protein>
    <submittedName>
        <fullName evidence="2">PadR family transcriptional regulator</fullName>
    </submittedName>
</protein>
<dbReference type="InterPro" id="IPR052509">
    <property type="entry name" value="Metal_resp_DNA-bind_regulator"/>
</dbReference>
<evidence type="ECO:0000259" key="1">
    <source>
        <dbReference type="Pfam" id="PF03551"/>
    </source>
</evidence>
<feature type="domain" description="Transcription regulator PadR N-terminal" evidence="1">
    <location>
        <begin position="23"/>
        <end position="83"/>
    </location>
</feature>
<name>A0A2V1HLL2_9MICO</name>
<dbReference type="PANTHER" id="PTHR33169">
    <property type="entry name" value="PADR-FAMILY TRANSCRIPTIONAL REGULATOR"/>
    <property type="match status" value="1"/>
</dbReference>
<keyword evidence="3" id="KW-1185">Reference proteome</keyword>
<dbReference type="PANTHER" id="PTHR33169:SF14">
    <property type="entry name" value="TRANSCRIPTIONAL REGULATOR RV3488"/>
    <property type="match status" value="1"/>
</dbReference>